<dbReference type="PANTHER" id="PTHR33116">
    <property type="entry name" value="REVERSE TRANSCRIPTASE ZINC-BINDING DOMAIN-CONTAINING PROTEIN-RELATED-RELATED"/>
    <property type="match status" value="1"/>
</dbReference>
<evidence type="ECO:0000259" key="1">
    <source>
        <dbReference type="PROSITE" id="PS50878"/>
    </source>
</evidence>
<protein>
    <submittedName>
        <fullName evidence="2">RNA-directed DNA polymerase</fullName>
    </submittedName>
</protein>
<feature type="domain" description="Reverse transcriptase" evidence="1">
    <location>
        <begin position="59"/>
        <end position="337"/>
    </location>
</feature>
<sequence>MLNEVDANFLEAEFSKEEIKAAVWDCSGSKAPGPDGLNFKFIKRYWDLIQDDFIRCIKHFEISSHLGRGCNPSFISFISKCKDPIDISDYRPISLIGCVHKIISKLLASRLACVIHKVISPNQTAFLSGRQILDGVVIANEIVNYAKQAGLNLLLFKVDFEKAFDSVNWNFLLYVMEKMGFGVKWRHWIKGCISSASVSVLINGSPSCEFTMERGLRQGDSLSPFLFLIVVEALQVLMLEACNLGIFKGIVVGDEQINVSLLQYADDALIFGEWSPRNVKNLISILKVFGDASGLKANVSKSNLYSVGSCMTEVDALASLIRCKPDALPFIYLGLPVGKDMSKCASWSNVIERFNNRLSMWKGKLLSIGGRCTLSNAVLGSLPLYYLSVFRAPCKVIDCLERIRSRFFWGFKEGENSLVWVKWKAILADWDRGGLGIGSIKAKNISLLGKWWWRFLSERDALWRKVIAAIHGVDGGFFEGVGAGLKKDVWKSILSCGAANDDLNIHFQSSFIRTVGNGKNILFWKDIWLYSCIRLKDRFPRLYALETNKYASLSERWCCFNGVWAGLWSWRINPRGRSESDLELLISYLQGVELRVGVEDRLLWSIDQHHSFSVKKLTSLIDFKILQDHCFGSKSHT</sequence>
<dbReference type="InterPro" id="IPR000477">
    <property type="entry name" value="RT_dom"/>
</dbReference>
<evidence type="ECO:0000313" key="3">
    <source>
        <dbReference type="Proteomes" id="UP001151760"/>
    </source>
</evidence>
<reference evidence="2" key="2">
    <citation type="submission" date="2022-01" db="EMBL/GenBank/DDBJ databases">
        <authorList>
            <person name="Yamashiro T."/>
            <person name="Shiraishi A."/>
            <person name="Satake H."/>
            <person name="Nakayama K."/>
        </authorList>
    </citation>
    <scope>NUCLEOTIDE SEQUENCE</scope>
</reference>
<dbReference type="PROSITE" id="PS50878">
    <property type="entry name" value="RT_POL"/>
    <property type="match status" value="1"/>
</dbReference>
<evidence type="ECO:0000313" key="2">
    <source>
        <dbReference type="EMBL" id="GJT68087.1"/>
    </source>
</evidence>
<keyword evidence="2" id="KW-0695">RNA-directed DNA polymerase</keyword>
<comment type="caution">
    <text evidence="2">The sequence shown here is derived from an EMBL/GenBank/DDBJ whole genome shotgun (WGS) entry which is preliminary data.</text>
</comment>
<dbReference type="PANTHER" id="PTHR33116:SF78">
    <property type="entry name" value="OS12G0587133 PROTEIN"/>
    <property type="match status" value="1"/>
</dbReference>
<name>A0ABQ5FXM7_9ASTR</name>
<keyword evidence="2" id="KW-0548">Nucleotidyltransferase</keyword>
<dbReference type="SUPFAM" id="SSF56672">
    <property type="entry name" value="DNA/RNA polymerases"/>
    <property type="match status" value="1"/>
</dbReference>
<organism evidence="2 3">
    <name type="scientific">Tanacetum coccineum</name>
    <dbReference type="NCBI Taxonomy" id="301880"/>
    <lineage>
        <taxon>Eukaryota</taxon>
        <taxon>Viridiplantae</taxon>
        <taxon>Streptophyta</taxon>
        <taxon>Embryophyta</taxon>
        <taxon>Tracheophyta</taxon>
        <taxon>Spermatophyta</taxon>
        <taxon>Magnoliopsida</taxon>
        <taxon>eudicotyledons</taxon>
        <taxon>Gunneridae</taxon>
        <taxon>Pentapetalae</taxon>
        <taxon>asterids</taxon>
        <taxon>campanulids</taxon>
        <taxon>Asterales</taxon>
        <taxon>Asteraceae</taxon>
        <taxon>Asteroideae</taxon>
        <taxon>Anthemideae</taxon>
        <taxon>Anthemidinae</taxon>
        <taxon>Tanacetum</taxon>
    </lineage>
</organism>
<accession>A0ABQ5FXM7</accession>
<proteinExistence type="predicted"/>
<dbReference type="InterPro" id="IPR043502">
    <property type="entry name" value="DNA/RNA_pol_sf"/>
</dbReference>
<dbReference type="GO" id="GO:0003964">
    <property type="term" value="F:RNA-directed DNA polymerase activity"/>
    <property type="evidence" value="ECO:0007669"/>
    <property type="project" value="UniProtKB-KW"/>
</dbReference>
<gene>
    <name evidence="2" type="ORF">Tco_1019567</name>
</gene>
<dbReference type="CDD" id="cd01650">
    <property type="entry name" value="RT_nLTR_like"/>
    <property type="match status" value="1"/>
</dbReference>
<dbReference type="EMBL" id="BQNB010017867">
    <property type="protein sequence ID" value="GJT68087.1"/>
    <property type="molecule type" value="Genomic_DNA"/>
</dbReference>
<dbReference type="Proteomes" id="UP001151760">
    <property type="component" value="Unassembled WGS sequence"/>
</dbReference>
<keyword evidence="2" id="KW-0808">Transferase</keyword>
<keyword evidence="3" id="KW-1185">Reference proteome</keyword>
<dbReference type="Pfam" id="PF00078">
    <property type="entry name" value="RVT_1"/>
    <property type="match status" value="1"/>
</dbReference>
<reference evidence="2" key="1">
    <citation type="journal article" date="2022" name="Int. J. Mol. Sci.">
        <title>Draft Genome of Tanacetum Coccineum: Genomic Comparison of Closely Related Tanacetum-Family Plants.</title>
        <authorList>
            <person name="Yamashiro T."/>
            <person name="Shiraishi A."/>
            <person name="Nakayama K."/>
            <person name="Satake H."/>
        </authorList>
    </citation>
    <scope>NUCLEOTIDE SEQUENCE</scope>
</reference>